<sequence>MYEKPVNTTVAVLKGMYEDKAVGDGGGMDNGGGGDVTNKRKICAMFSRIRVRVWLGRNWGYGTTSPTLFLLKKKFIL</sequence>
<name>A0A5C4S008_PROVB</name>
<accession>A0A5C4S008</accession>
<comment type="caution">
    <text evidence="1">The sequence shown here is derived from an EMBL/GenBank/DDBJ whole genome shotgun (WGS) entry which is preliminary data.</text>
</comment>
<organism evidence="1 2">
    <name type="scientific">Prosthecochloris vibrioformis</name>
    <name type="common">Chlorobium vibrioforme</name>
    <dbReference type="NCBI Taxonomy" id="1098"/>
    <lineage>
        <taxon>Bacteria</taxon>
        <taxon>Pseudomonadati</taxon>
        <taxon>Chlorobiota</taxon>
        <taxon>Chlorobiia</taxon>
        <taxon>Chlorobiales</taxon>
        <taxon>Chlorobiaceae</taxon>
        <taxon>Prosthecochloris</taxon>
    </lineage>
</organism>
<dbReference type="AlphaFoldDB" id="A0A5C4S008"/>
<dbReference type="EMBL" id="VDCI01000003">
    <property type="protein sequence ID" value="TNJ36846.1"/>
    <property type="molecule type" value="Genomic_DNA"/>
</dbReference>
<gene>
    <name evidence="1" type="ORF">FGF68_04495</name>
</gene>
<evidence type="ECO:0000313" key="1">
    <source>
        <dbReference type="EMBL" id="TNJ36846.1"/>
    </source>
</evidence>
<protein>
    <submittedName>
        <fullName evidence="1">Uncharacterized protein</fullName>
    </submittedName>
</protein>
<dbReference type="Proteomes" id="UP000309544">
    <property type="component" value="Unassembled WGS sequence"/>
</dbReference>
<evidence type="ECO:0000313" key="2">
    <source>
        <dbReference type="Proteomes" id="UP000309544"/>
    </source>
</evidence>
<keyword evidence="2" id="KW-1185">Reference proteome</keyword>
<reference evidence="1 2" key="1">
    <citation type="submission" date="2019-05" db="EMBL/GenBank/DDBJ databases">
        <title>Draft Whole-Genome sequence of the green sulfur bacterium Prosthecochloris vibrioformis DSM 260.</title>
        <authorList>
            <person name="Meyer T.E."/>
            <person name="Kyndt J.A."/>
        </authorList>
    </citation>
    <scope>NUCLEOTIDE SEQUENCE [LARGE SCALE GENOMIC DNA]</scope>
    <source>
        <strain evidence="1 2">DSM 260</strain>
    </source>
</reference>
<proteinExistence type="predicted"/>